<evidence type="ECO:0000313" key="7">
    <source>
        <dbReference type="Proteomes" id="UP000295367"/>
    </source>
</evidence>
<dbReference type="PANTHER" id="PTHR43065:SF50">
    <property type="entry name" value="HISTIDINE KINASE"/>
    <property type="match status" value="1"/>
</dbReference>
<dbReference type="InterPro" id="IPR036890">
    <property type="entry name" value="HATPase_C_sf"/>
</dbReference>
<organism evidence="6 7">
    <name type="scientific">Sulfurirhabdus autotrophica</name>
    <dbReference type="NCBI Taxonomy" id="1706046"/>
    <lineage>
        <taxon>Bacteria</taxon>
        <taxon>Pseudomonadati</taxon>
        <taxon>Pseudomonadota</taxon>
        <taxon>Betaproteobacteria</taxon>
        <taxon>Nitrosomonadales</taxon>
        <taxon>Sulfuricellaceae</taxon>
        <taxon>Sulfurirhabdus</taxon>
    </lineage>
</organism>
<keyword evidence="4" id="KW-0175">Coiled coil</keyword>
<keyword evidence="7" id="KW-1185">Reference proteome</keyword>
<dbReference type="InterPro" id="IPR003594">
    <property type="entry name" value="HATPase_dom"/>
</dbReference>
<dbReference type="Gene3D" id="3.30.565.10">
    <property type="entry name" value="Histidine kinase-like ATPase, C-terminal domain"/>
    <property type="match status" value="1"/>
</dbReference>
<protein>
    <recommendedName>
        <fullName evidence="2">histidine kinase</fullName>
        <ecNumber evidence="2">2.7.13.3</ecNumber>
    </recommendedName>
</protein>
<dbReference type="OrthoDB" id="1931120at2"/>
<dbReference type="InterPro" id="IPR003661">
    <property type="entry name" value="HisK_dim/P_dom"/>
</dbReference>
<dbReference type="InterPro" id="IPR029016">
    <property type="entry name" value="GAF-like_dom_sf"/>
</dbReference>
<dbReference type="Pfam" id="PF02518">
    <property type="entry name" value="HATPase_c"/>
    <property type="match status" value="1"/>
</dbReference>
<dbReference type="RefSeq" id="WP_124947036.1">
    <property type="nucleotide sequence ID" value="NZ_BHVT01000057.1"/>
</dbReference>
<dbReference type="InterPro" id="IPR005467">
    <property type="entry name" value="His_kinase_dom"/>
</dbReference>
<evidence type="ECO:0000256" key="2">
    <source>
        <dbReference type="ARBA" id="ARBA00012438"/>
    </source>
</evidence>
<dbReference type="Gene3D" id="3.30.450.40">
    <property type="match status" value="1"/>
</dbReference>
<dbReference type="InterPro" id="IPR036097">
    <property type="entry name" value="HisK_dim/P_sf"/>
</dbReference>
<keyword evidence="6" id="KW-0418">Kinase</keyword>
<gene>
    <name evidence="6" type="ORF">EDC63_102174</name>
</gene>
<evidence type="ECO:0000259" key="5">
    <source>
        <dbReference type="PROSITE" id="PS50109"/>
    </source>
</evidence>
<dbReference type="SMART" id="SM00065">
    <property type="entry name" value="GAF"/>
    <property type="match status" value="1"/>
</dbReference>
<accession>A0A4R3YFG1</accession>
<dbReference type="SUPFAM" id="SSF47384">
    <property type="entry name" value="Homodimeric domain of signal transducing histidine kinase"/>
    <property type="match status" value="1"/>
</dbReference>
<evidence type="ECO:0000256" key="3">
    <source>
        <dbReference type="ARBA" id="ARBA00022553"/>
    </source>
</evidence>
<dbReference type="InterPro" id="IPR003018">
    <property type="entry name" value="GAF"/>
</dbReference>
<dbReference type="PROSITE" id="PS50109">
    <property type="entry name" value="HIS_KIN"/>
    <property type="match status" value="1"/>
</dbReference>
<dbReference type="EMBL" id="SMCO01000002">
    <property type="protein sequence ID" value="TCV89654.1"/>
    <property type="molecule type" value="Genomic_DNA"/>
</dbReference>
<evidence type="ECO:0000256" key="4">
    <source>
        <dbReference type="SAM" id="Coils"/>
    </source>
</evidence>
<dbReference type="PRINTS" id="PR00344">
    <property type="entry name" value="BCTRLSENSOR"/>
</dbReference>
<dbReference type="AlphaFoldDB" id="A0A4R3YFG1"/>
<dbReference type="GO" id="GO:0000155">
    <property type="term" value="F:phosphorelay sensor kinase activity"/>
    <property type="evidence" value="ECO:0007669"/>
    <property type="project" value="InterPro"/>
</dbReference>
<dbReference type="SUPFAM" id="SSF55781">
    <property type="entry name" value="GAF domain-like"/>
    <property type="match status" value="1"/>
</dbReference>
<dbReference type="PANTHER" id="PTHR43065">
    <property type="entry name" value="SENSOR HISTIDINE KINASE"/>
    <property type="match status" value="1"/>
</dbReference>
<name>A0A4R3YFG1_9PROT</name>
<dbReference type="EC" id="2.7.13.3" evidence="2"/>
<dbReference type="SMART" id="SM00387">
    <property type="entry name" value="HATPase_c"/>
    <property type="match status" value="1"/>
</dbReference>
<comment type="caution">
    <text evidence="6">The sequence shown here is derived from an EMBL/GenBank/DDBJ whole genome shotgun (WGS) entry which is preliminary data.</text>
</comment>
<evidence type="ECO:0000313" key="6">
    <source>
        <dbReference type="EMBL" id="TCV89654.1"/>
    </source>
</evidence>
<keyword evidence="3" id="KW-0597">Phosphoprotein</keyword>
<dbReference type="CDD" id="cd00082">
    <property type="entry name" value="HisKA"/>
    <property type="match status" value="1"/>
</dbReference>
<dbReference type="CDD" id="cd16943">
    <property type="entry name" value="HATPase_AtoS-like"/>
    <property type="match status" value="1"/>
</dbReference>
<dbReference type="Gene3D" id="1.10.287.130">
    <property type="match status" value="1"/>
</dbReference>
<comment type="catalytic activity">
    <reaction evidence="1">
        <text>ATP + protein L-histidine = ADP + protein N-phospho-L-histidine.</text>
        <dbReference type="EC" id="2.7.13.3"/>
    </reaction>
</comment>
<evidence type="ECO:0000256" key="1">
    <source>
        <dbReference type="ARBA" id="ARBA00000085"/>
    </source>
</evidence>
<dbReference type="SUPFAM" id="SSF55874">
    <property type="entry name" value="ATPase domain of HSP90 chaperone/DNA topoisomerase II/histidine kinase"/>
    <property type="match status" value="1"/>
</dbReference>
<sequence length="465" mass="51254">MAFDRMTKLSWIYDLYRLGQDVALRENTDAIYQQIIEHIVDGFEGKSGSLALRDAKGDNLTIVAGIDLPEGVVGSSVKLGGGVLGWVAQEGSPLLLNGDASNDVRFQRNREGRGAALTLSNSAICWPLKVQDRVIGAISVNRPNATPPFAETDMEQGTALLNMVSLALANMQLHVDQNRRIEELKQVNAKLAETQNQLLQSEKMASIGQLAAGVAHEINNPIGYVYSNLSTLEKYVQDVFSMVDAYEQSESAITDTNVRAQLQAKRKKLDMAFLKEDLRELMGESKDGITRVKQIVQNLKDFSHVDTSDEWHFSDLIKGIDSTLNIVNNEIKYKAKVIKEYGDIPEVECLSSQLNQVFMNLLVNAAHAIEEKGEIAIRTGKQGEEVWVEIADSGKGIAPGNLKRIFDPFFTTKPVGKGTGLGLSLSYGIIQKHHGRIEVQSEEGKGTAFKVWLPIRHVETHASPN</sequence>
<dbReference type="InterPro" id="IPR004358">
    <property type="entry name" value="Sig_transdc_His_kin-like_C"/>
</dbReference>
<feature type="domain" description="Histidine kinase" evidence="5">
    <location>
        <begin position="213"/>
        <end position="457"/>
    </location>
</feature>
<dbReference type="Pfam" id="PF01590">
    <property type="entry name" value="GAF"/>
    <property type="match status" value="1"/>
</dbReference>
<feature type="coiled-coil region" evidence="4">
    <location>
        <begin position="174"/>
        <end position="204"/>
    </location>
</feature>
<keyword evidence="6" id="KW-0808">Transferase</keyword>
<proteinExistence type="predicted"/>
<dbReference type="Proteomes" id="UP000295367">
    <property type="component" value="Unassembled WGS sequence"/>
</dbReference>
<reference evidence="6 7" key="1">
    <citation type="submission" date="2019-03" db="EMBL/GenBank/DDBJ databases">
        <title>Genomic Encyclopedia of Type Strains, Phase IV (KMG-IV): sequencing the most valuable type-strain genomes for metagenomic binning, comparative biology and taxonomic classification.</title>
        <authorList>
            <person name="Goeker M."/>
        </authorList>
    </citation>
    <scope>NUCLEOTIDE SEQUENCE [LARGE SCALE GENOMIC DNA]</scope>
    <source>
        <strain evidence="6 7">DSM 100309</strain>
    </source>
</reference>